<dbReference type="InterPro" id="IPR023606">
    <property type="entry name" value="CoA-Trfase_III_dom_1_sf"/>
</dbReference>
<proteinExistence type="predicted"/>
<name>A0AAU7AP21_9ACTN</name>
<dbReference type="RefSeq" id="WP_354702536.1">
    <property type="nucleotide sequence ID" value="NZ_CP114014.1"/>
</dbReference>
<protein>
    <submittedName>
        <fullName evidence="1">Formyl-CoA:oxalate CoA-transferase</fullName>
        <ecNumber evidence="1">2.8.3.16</ecNumber>
    </submittedName>
</protein>
<dbReference type="InterPro" id="IPR050509">
    <property type="entry name" value="CoA-transferase_III"/>
</dbReference>
<reference evidence="1" key="1">
    <citation type="submission" date="2022-12" db="EMBL/GenBank/DDBJ databases">
        <title>Paraconexibacter alkalitolerans sp. nov. and Baekduia alba sp. nov., isolated from soil and emended description of the genera Paraconexibacter (Chun et al., 2020) and Baekduia (An et al., 2020).</title>
        <authorList>
            <person name="Vieira S."/>
            <person name="Huber K.J."/>
            <person name="Geppert A."/>
            <person name="Wolf J."/>
            <person name="Neumann-Schaal M."/>
            <person name="Muesken M."/>
            <person name="Overmann J."/>
        </authorList>
    </citation>
    <scope>NUCLEOTIDE SEQUENCE</scope>
    <source>
        <strain evidence="1">AEG42_29</strain>
    </source>
</reference>
<organism evidence="1">
    <name type="scientific">Paraconexibacter sp. AEG42_29</name>
    <dbReference type="NCBI Taxonomy" id="2997339"/>
    <lineage>
        <taxon>Bacteria</taxon>
        <taxon>Bacillati</taxon>
        <taxon>Actinomycetota</taxon>
        <taxon>Thermoleophilia</taxon>
        <taxon>Solirubrobacterales</taxon>
        <taxon>Paraconexibacteraceae</taxon>
        <taxon>Paraconexibacter</taxon>
    </lineage>
</organism>
<dbReference type="EC" id="2.8.3.16" evidence="1"/>
<dbReference type="KEGG" id="parq:DSM112329_00209"/>
<keyword evidence="1" id="KW-0808">Transferase</keyword>
<sequence>MLHEAWAALQGPADDPRTLEVTGGAGAGGLAAPLAGPLATGELAVASAGAALLAAAELAEARGGARPVVAVDAAHVAVAFTSERHVRVDGGSAGAAMDPLSAFLPTADGWIRLHGNYPHHRAAVLRALGHPVDGAAGVPALVAARPGVALEDAVVAAGGCAAALRDPASWLAGDQGAALEGRGLLDFEPGVPRVTPPLSAPPSGATAAQPAAGLRILDLTRVIAGPVGTRVLAALGAQVLRVDAPLHAELPLQWLDTGPGKRSAHLQLRSRPDRERLHRLLDDTDVLITGYRPGSLDPFGLSPDVLAEKHPHLCTVSLSAWGDSGPWRGRRGFDSLVQSATGIASVASADGGVTPGVLPAQALDHGTGYLIAAAALRALTLRAREQRASHARVALARTAMWLLQHGDAVARSAPELPPAASFSTAPASPLGVVTVVRPPGTLDGEPLGWSAGPVVPGSDAPYWH</sequence>
<dbReference type="Pfam" id="PF02515">
    <property type="entry name" value="CoA_transf_3"/>
    <property type="match status" value="1"/>
</dbReference>
<evidence type="ECO:0000313" key="1">
    <source>
        <dbReference type="EMBL" id="XAY03394.1"/>
    </source>
</evidence>
<dbReference type="InterPro" id="IPR003673">
    <property type="entry name" value="CoA-Trfase_fam_III"/>
</dbReference>
<dbReference type="PANTHER" id="PTHR48228">
    <property type="entry name" value="SUCCINYL-COA--D-CITRAMALATE COA-TRANSFERASE"/>
    <property type="match status" value="1"/>
</dbReference>
<dbReference type="EMBL" id="CP114014">
    <property type="protein sequence ID" value="XAY03394.1"/>
    <property type="molecule type" value="Genomic_DNA"/>
</dbReference>
<dbReference type="AlphaFoldDB" id="A0AAU7AP21"/>
<dbReference type="Gene3D" id="3.40.50.10540">
    <property type="entry name" value="Crotonobetainyl-coa:carnitine coa-transferase, domain 1"/>
    <property type="match status" value="1"/>
</dbReference>
<accession>A0AAU7AP21</accession>
<dbReference type="GO" id="GO:0033608">
    <property type="term" value="F:formyl-CoA transferase activity"/>
    <property type="evidence" value="ECO:0007669"/>
    <property type="project" value="UniProtKB-EC"/>
</dbReference>
<dbReference type="SUPFAM" id="SSF89796">
    <property type="entry name" value="CoA-transferase family III (CaiB/BaiF)"/>
    <property type="match status" value="2"/>
</dbReference>
<dbReference type="PANTHER" id="PTHR48228:SF4">
    <property type="entry name" value="BLR3030 PROTEIN"/>
    <property type="match status" value="1"/>
</dbReference>
<gene>
    <name evidence="1" type="primary">frc_1</name>
    <name evidence="1" type="ORF">DSM112329_00209</name>
</gene>